<dbReference type="RefSeq" id="WP_185678747.1">
    <property type="nucleotide sequence ID" value="NZ_JACLAX010000005.1"/>
</dbReference>
<dbReference type="InterPro" id="IPR036237">
    <property type="entry name" value="Xyl_isomerase-like_sf"/>
</dbReference>
<evidence type="ECO:0000313" key="6">
    <source>
        <dbReference type="Proteomes" id="UP000551327"/>
    </source>
</evidence>
<evidence type="ECO:0000313" key="5">
    <source>
        <dbReference type="EMBL" id="MBC2668856.1"/>
    </source>
</evidence>
<sequence>MPFELSVNLEYAFQEAGERVEQRIAAAAAAGFRKVELFLLKDRDLAAIRAALDAHGVTLISTVADYVTQLVDPATHEGFCAVFRQAAEDALALGCRNIVVTSGRGVPWLKRPVQLRIFADALVRLVPIAEELGVTILLESANTRHDHPGVLCATTGDSIAVAEMVGSPRVRVLYDIYHSVVEGENPAAVLPQVLPFLDHVQIADAPGRGEPGSGAIDWPAMLALLEQHGYRGTIGIECLPTGPSPQAFTLIRSLAAGT</sequence>
<organism evidence="5 6">
    <name type="scientific">Novosphingobium piscinae</name>
    <dbReference type="NCBI Taxonomy" id="1507448"/>
    <lineage>
        <taxon>Bacteria</taxon>
        <taxon>Pseudomonadati</taxon>
        <taxon>Pseudomonadota</taxon>
        <taxon>Alphaproteobacteria</taxon>
        <taxon>Sphingomonadales</taxon>
        <taxon>Sphingomonadaceae</taxon>
        <taxon>Novosphingobium</taxon>
    </lineage>
</organism>
<dbReference type="InterPro" id="IPR026040">
    <property type="entry name" value="HyI-like"/>
</dbReference>
<gene>
    <name evidence="5" type="ORF">H7F53_06855</name>
</gene>
<name>A0A7X1FXJ1_9SPHN</name>
<feature type="domain" description="Xylose isomerase-like TIM barrel" evidence="4">
    <location>
        <begin position="24"/>
        <end position="239"/>
    </location>
</feature>
<dbReference type="Gene3D" id="3.20.20.150">
    <property type="entry name" value="Divalent-metal-dependent TIM barrel enzymes"/>
    <property type="match status" value="1"/>
</dbReference>
<evidence type="ECO:0000256" key="3">
    <source>
        <dbReference type="PIRSR" id="PIRSR006241-50"/>
    </source>
</evidence>
<feature type="active site" description="Proton donor/acceptor" evidence="3">
    <location>
        <position position="237"/>
    </location>
</feature>
<dbReference type="AlphaFoldDB" id="A0A7X1FXJ1"/>
<comment type="similarity">
    <text evidence="2">Belongs to the hyi family.</text>
</comment>
<protein>
    <submittedName>
        <fullName evidence="5">TIM barrel protein</fullName>
    </submittedName>
</protein>
<dbReference type="Proteomes" id="UP000551327">
    <property type="component" value="Unassembled WGS sequence"/>
</dbReference>
<evidence type="ECO:0000259" key="4">
    <source>
        <dbReference type="Pfam" id="PF01261"/>
    </source>
</evidence>
<reference evidence="5 6" key="1">
    <citation type="submission" date="2020-08" db="EMBL/GenBank/DDBJ databases">
        <title>The genome sequence of type strain Novosphingobium piscinae KCTC 42194.</title>
        <authorList>
            <person name="Liu Y."/>
        </authorList>
    </citation>
    <scope>NUCLEOTIDE SEQUENCE [LARGE SCALE GENOMIC DNA]</scope>
    <source>
        <strain evidence="5 6">KCTC 42194</strain>
    </source>
</reference>
<evidence type="ECO:0000256" key="2">
    <source>
        <dbReference type="PIRNR" id="PIRNR006241"/>
    </source>
</evidence>
<dbReference type="PANTHER" id="PTHR43489:SF6">
    <property type="entry name" value="HYDROXYPYRUVATE ISOMERASE-RELATED"/>
    <property type="match status" value="1"/>
</dbReference>
<keyword evidence="6" id="KW-1185">Reference proteome</keyword>
<feature type="active site" description="Proton donor/acceptor" evidence="3">
    <location>
        <position position="139"/>
    </location>
</feature>
<keyword evidence="1 2" id="KW-0413">Isomerase</keyword>
<dbReference type="PANTHER" id="PTHR43489">
    <property type="entry name" value="ISOMERASE"/>
    <property type="match status" value="1"/>
</dbReference>
<accession>A0A7X1FXJ1</accession>
<dbReference type="InterPro" id="IPR050417">
    <property type="entry name" value="Sugar_Epim/Isomerase"/>
</dbReference>
<dbReference type="EMBL" id="JACLAX010000005">
    <property type="protein sequence ID" value="MBC2668856.1"/>
    <property type="molecule type" value="Genomic_DNA"/>
</dbReference>
<dbReference type="PIRSF" id="PIRSF006241">
    <property type="entry name" value="HyI"/>
    <property type="match status" value="1"/>
</dbReference>
<comment type="caution">
    <text evidence="5">The sequence shown here is derived from an EMBL/GenBank/DDBJ whole genome shotgun (WGS) entry which is preliminary data.</text>
</comment>
<dbReference type="GO" id="GO:0008903">
    <property type="term" value="F:hydroxypyruvate isomerase activity"/>
    <property type="evidence" value="ECO:0007669"/>
    <property type="project" value="TreeGrafter"/>
</dbReference>
<dbReference type="Pfam" id="PF01261">
    <property type="entry name" value="AP_endonuc_2"/>
    <property type="match status" value="1"/>
</dbReference>
<evidence type="ECO:0000256" key="1">
    <source>
        <dbReference type="ARBA" id="ARBA00023235"/>
    </source>
</evidence>
<dbReference type="GO" id="GO:0046487">
    <property type="term" value="P:glyoxylate metabolic process"/>
    <property type="evidence" value="ECO:0007669"/>
    <property type="project" value="TreeGrafter"/>
</dbReference>
<proteinExistence type="inferred from homology"/>
<dbReference type="InterPro" id="IPR013022">
    <property type="entry name" value="Xyl_isomerase-like_TIM-brl"/>
</dbReference>
<dbReference type="SUPFAM" id="SSF51658">
    <property type="entry name" value="Xylose isomerase-like"/>
    <property type="match status" value="1"/>
</dbReference>